<dbReference type="Pfam" id="PF05186">
    <property type="entry name" value="Dpy-30"/>
    <property type="match status" value="1"/>
</dbReference>
<evidence type="ECO:0000256" key="2">
    <source>
        <dbReference type="ARBA" id="ARBA00000937"/>
    </source>
</evidence>
<keyword evidence="11" id="KW-0067">ATP-binding</keyword>
<dbReference type="AlphaFoldDB" id="A0A7R9TKA8"/>
<dbReference type="InterPro" id="IPR034907">
    <property type="entry name" value="NDK-like_dom"/>
</dbReference>
<evidence type="ECO:0000256" key="15">
    <source>
        <dbReference type="PROSITE-ProRule" id="PRU00706"/>
    </source>
</evidence>
<evidence type="ECO:0000256" key="5">
    <source>
        <dbReference type="ARBA" id="ARBA00022490"/>
    </source>
</evidence>
<evidence type="ECO:0000256" key="8">
    <source>
        <dbReference type="ARBA" id="ARBA00022741"/>
    </source>
</evidence>
<evidence type="ECO:0000256" key="13">
    <source>
        <dbReference type="ARBA" id="ARBA00023080"/>
    </source>
</evidence>
<dbReference type="SUPFAM" id="SSF54919">
    <property type="entry name" value="Nucleoside diphosphate kinase, NDK"/>
    <property type="match status" value="1"/>
</dbReference>
<feature type="binding site" evidence="15">
    <location>
        <position position="112"/>
    </location>
    <ligand>
        <name>ATP</name>
        <dbReference type="ChEBI" id="CHEBI:30616"/>
    </ligand>
</feature>
<dbReference type="GO" id="GO:0046872">
    <property type="term" value="F:metal ion binding"/>
    <property type="evidence" value="ECO:0007669"/>
    <property type="project" value="UniProtKB-KW"/>
</dbReference>
<evidence type="ECO:0000256" key="4">
    <source>
        <dbReference type="ARBA" id="ARBA00008142"/>
    </source>
</evidence>
<dbReference type="SMART" id="SM00562">
    <property type="entry name" value="NDK"/>
    <property type="match status" value="1"/>
</dbReference>
<dbReference type="GO" id="GO:0005929">
    <property type="term" value="C:cilium"/>
    <property type="evidence" value="ECO:0007669"/>
    <property type="project" value="UniProtKB-SubCell"/>
</dbReference>
<evidence type="ECO:0000256" key="1">
    <source>
        <dbReference type="ARBA" id="ARBA00000082"/>
    </source>
</evidence>
<dbReference type="FunFam" id="3.30.70.141:FF:000010">
    <property type="entry name" value="Nucleoside diphosphate kinase 7"/>
    <property type="match status" value="1"/>
</dbReference>
<feature type="region of interest" description="Disordered" evidence="17">
    <location>
        <begin position="270"/>
        <end position="289"/>
    </location>
</feature>
<keyword evidence="13" id="KW-0546">Nucleotide metabolism</keyword>
<gene>
    <name evidence="19" type="ORF">MPUS1402_LOCUS5987</name>
</gene>
<dbReference type="Pfam" id="PF00334">
    <property type="entry name" value="NDK"/>
    <property type="match status" value="1"/>
</dbReference>
<dbReference type="GO" id="GO:0005524">
    <property type="term" value="F:ATP binding"/>
    <property type="evidence" value="ECO:0007669"/>
    <property type="project" value="UniProtKB-KW"/>
</dbReference>
<evidence type="ECO:0000313" key="19">
    <source>
        <dbReference type="EMBL" id="CAD8238039.1"/>
    </source>
</evidence>
<dbReference type="GO" id="GO:0006241">
    <property type="term" value="P:CTP biosynthetic process"/>
    <property type="evidence" value="ECO:0007669"/>
    <property type="project" value="InterPro"/>
</dbReference>
<dbReference type="CDD" id="cd22983">
    <property type="entry name" value="DD_CrRSP23-like"/>
    <property type="match status" value="1"/>
</dbReference>
<proteinExistence type="inferred from homology"/>
<keyword evidence="10" id="KW-0378">Hydrolase</keyword>
<evidence type="ECO:0000256" key="3">
    <source>
        <dbReference type="ARBA" id="ARBA00004138"/>
    </source>
</evidence>
<comment type="similarity">
    <text evidence="4 15 16">Belongs to the NDK family.</text>
</comment>
<keyword evidence="9" id="KW-0418">Kinase</keyword>
<evidence type="ECO:0000256" key="17">
    <source>
        <dbReference type="SAM" id="MobiDB-lite"/>
    </source>
</evidence>
<feature type="binding site" evidence="15">
    <location>
        <position position="16"/>
    </location>
    <ligand>
        <name>ATP</name>
        <dbReference type="ChEBI" id="CHEBI:30616"/>
    </ligand>
</feature>
<dbReference type="PANTHER" id="PTHR46161">
    <property type="entry name" value="NUCLEOSIDE DIPHOSPHATE KINASE"/>
    <property type="match status" value="1"/>
</dbReference>
<dbReference type="Gene3D" id="1.20.5.190">
    <property type="match status" value="3"/>
</dbReference>
<dbReference type="GO" id="GO:0006228">
    <property type="term" value="P:UTP biosynthetic process"/>
    <property type="evidence" value="ECO:0007669"/>
    <property type="project" value="InterPro"/>
</dbReference>
<dbReference type="Gene3D" id="1.20.890.10">
    <property type="entry name" value="cAMP-dependent protein kinase regulatory subunit, dimerization-anchoring domain"/>
    <property type="match status" value="1"/>
</dbReference>
<dbReference type="PROSITE" id="PS51374">
    <property type="entry name" value="NDPK_LIKE"/>
    <property type="match status" value="1"/>
</dbReference>
<evidence type="ECO:0000256" key="9">
    <source>
        <dbReference type="ARBA" id="ARBA00022777"/>
    </source>
</evidence>
<dbReference type="PRINTS" id="PR01243">
    <property type="entry name" value="NUCDPKINASE"/>
</dbReference>
<evidence type="ECO:0000256" key="14">
    <source>
        <dbReference type="ARBA" id="ARBA00023273"/>
    </source>
</evidence>
<dbReference type="Pfam" id="PF00612">
    <property type="entry name" value="IQ"/>
    <property type="match status" value="4"/>
</dbReference>
<dbReference type="GO" id="GO:0004550">
    <property type="term" value="F:nucleoside diphosphate kinase activity"/>
    <property type="evidence" value="ECO:0007669"/>
    <property type="project" value="UniProtKB-EC"/>
</dbReference>
<dbReference type="InterPro" id="IPR001564">
    <property type="entry name" value="Nucleoside_diP_kinase"/>
</dbReference>
<feature type="active site" description="Pros-phosphohistidine intermediate" evidence="15">
    <location>
        <position position="125"/>
    </location>
</feature>
<organism evidence="19">
    <name type="scientific">Micromonas pusilla</name>
    <name type="common">Picoplanktonic green alga</name>
    <name type="synonym">Chromulina pusilla</name>
    <dbReference type="NCBI Taxonomy" id="38833"/>
    <lineage>
        <taxon>Eukaryota</taxon>
        <taxon>Viridiplantae</taxon>
        <taxon>Chlorophyta</taxon>
        <taxon>Mamiellophyceae</taxon>
        <taxon>Mamiellales</taxon>
        <taxon>Mamiellaceae</taxon>
        <taxon>Micromonas</taxon>
    </lineage>
</organism>
<dbReference type="InterPro" id="IPR036850">
    <property type="entry name" value="NDK-like_dom_sf"/>
</dbReference>
<dbReference type="SMART" id="SM00015">
    <property type="entry name" value="IQ"/>
    <property type="match status" value="6"/>
</dbReference>
<comment type="catalytic activity">
    <reaction evidence="1">
        <text>a 2'-deoxyribonucleoside 5'-diphosphate + ATP = a 2'-deoxyribonucleoside 5'-triphosphate + ADP</text>
        <dbReference type="Rhea" id="RHEA:44640"/>
        <dbReference type="ChEBI" id="CHEBI:30616"/>
        <dbReference type="ChEBI" id="CHEBI:61560"/>
        <dbReference type="ChEBI" id="CHEBI:73316"/>
        <dbReference type="ChEBI" id="CHEBI:456216"/>
        <dbReference type="EC" id="2.7.4.6"/>
    </reaction>
</comment>
<reference evidence="19" key="1">
    <citation type="submission" date="2021-01" db="EMBL/GenBank/DDBJ databases">
        <authorList>
            <person name="Corre E."/>
            <person name="Pelletier E."/>
            <person name="Niang G."/>
            <person name="Scheremetjew M."/>
            <person name="Finn R."/>
            <person name="Kale V."/>
            <person name="Holt S."/>
            <person name="Cochrane G."/>
            <person name="Meng A."/>
            <person name="Brown T."/>
            <person name="Cohen L."/>
        </authorList>
    </citation>
    <scope>NUCLEOTIDE SEQUENCE</scope>
    <source>
        <strain evidence="19">RCC1614</strain>
    </source>
</reference>
<dbReference type="Gene3D" id="3.30.70.141">
    <property type="entry name" value="Nucleoside diphosphate kinase-like domain"/>
    <property type="match status" value="1"/>
</dbReference>
<keyword evidence="6" id="KW-0808">Transferase</keyword>
<keyword evidence="12" id="KW-0460">Magnesium</keyword>
<sequence>MAAAWTTLEKTYAMIKPDAVGAGNAELILRAAEDAGFIVVKAARTTLSRERAGEFYAEHRGKPFFPNLVSFMSSGPIVAVCLAKTNAIADWRALMGPTNTLVAREEKPKSLRALYGTDGTKNATHGSDSLVSASRELKFFFPNLTLDPVPEGAEAREFIKEHLTPTLVKGLAALCKERPSAHKLEATQWLADWLRANNPNRSQSYAANELVLNPEDEEGDDFFGTSDTRPARAEDAEDVAEAIDDIEQTELNRAATKVQSRFRGYQSRKNAKFDRQATRGASSPAVVVRSHTDATENEFAAFEPSEENVRAASIVQANYRGHAARRSVGAMRVENARRLAEEEEAAAVKIQAAHRGRAARRDTAARAASAGLVSGAMDSIFQTDAEENAAAAIVQASYRGHKTRMDLKRAKELEDEEATAAAILEGTEEETAAAIKIQAVHRGRAARADAAIRAAGSGLVAGALGAVVDAEENEAATKLQCSFRGHQDRKRVAAMRAAAAGDGEEDA</sequence>
<feature type="binding site" evidence="15">
    <location>
        <position position="92"/>
    </location>
    <ligand>
        <name>ATP</name>
        <dbReference type="ChEBI" id="CHEBI:30616"/>
    </ligand>
</feature>
<dbReference type="GO" id="GO:0016787">
    <property type="term" value="F:hydrolase activity"/>
    <property type="evidence" value="ECO:0007669"/>
    <property type="project" value="UniProtKB-KW"/>
</dbReference>
<keyword evidence="5" id="KW-0963">Cytoplasm</keyword>
<evidence type="ECO:0000259" key="18">
    <source>
        <dbReference type="SMART" id="SM00562"/>
    </source>
</evidence>
<dbReference type="PANTHER" id="PTHR46161:SF3">
    <property type="entry name" value="NUCLEOSIDE DIPHOSPHATE KINASE DDB_G0292928-RELATED"/>
    <property type="match status" value="1"/>
</dbReference>
<evidence type="ECO:0000256" key="6">
    <source>
        <dbReference type="ARBA" id="ARBA00022679"/>
    </source>
</evidence>
<accession>A0A7R9TKA8</accession>
<dbReference type="CDD" id="cd23767">
    <property type="entry name" value="IQCD"/>
    <property type="match status" value="2"/>
</dbReference>
<evidence type="ECO:0000256" key="7">
    <source>
        <dbReference type="ARBA" id="ARBA00022723"/>
    </source>
</evidence>
<feature type="domain" description="Nucleoside diphosphate kinase-like" evidence="18">
    <location>
        <begin position="8"/>
        <end position="148"/>
    </location>
</feature>
<keyword evidence="7" id="KW-0479">Metal-binding</keyword>
<dbReference type="PROSITE" id="PS00469">
    <property type="entry name" value="NDPK"/>
    <property type="match status" value="1"/>
</dbReference>
<comment type="subcellular location">
    <subcellularLocation>
        <location evidence="3">Cell projection</location>
        <location evidence="3">Cilium</location>
    </subcellularLocation>
</comment>
<feature type="binding site" evidence="15">
    <location>
        <position position="122"/>
    </location>
    <ligand>
        <name>ATP</name>
        <dbReference type="ChEBI" id="CHEBI:30616"/>
    </ligand>
</feature>
<dbReference type="PROSITE" id="PS50096">
    <property type="entry name" value="IQ"/>
    <property type="match status" value="6"/>
</dbReference>
<keyword evidence="14" id="KW-0966">Cell projection</keyword>
<dbReference type="InterPro" id="IPR000048">
    <property type="entry name" value="IQ_motif_EF-hand-BS"/>
</dbReference>
<dbReference type="GO" id="GO:0006183">
    <property type="term" value="P:GTP biosynthetic process"/>
    <property type="evidence" value="ECO:0007669"/>
    <property type="project" value="InterPro"/>
</dbReference>
<feature type="binding site" evidence="15">
    <location>
        <position position="98"/>
    </location>
    <ligand>
        <name>ATP</name>
        <dbReference type="ChEBI" id="CHEBI:30616"/>
    </ligand>
</feature>
<dbReference type="InterPro" id="IPR007858">
    <property type="entry name" value="Dpy-30_motif"/>
</dbReference>
<dbReference type="EMBL" id="HBDY01008088">
    <property type="protein sequence ID" value="CAD8238039.1"/>
    <property type="molecule type" value="Transcribed_RNA"/>
</dbReference>
<evidence type="ECO:0000256" key="16">
    <source>
        <dbReference type="RuleBase" id="RU004011"/>
    </source>
</evidence>
<comment type="catalytic activity">
    <reaction evidence="2">
        <text>a ribonucleoside 5'-diphosphate + ATP = a ribonucleoside 5'-triphosphate + ADP</text>
        <dbReference type="Rhea" id="RHEA:18113"/>
        <dbReference type="ChEBI" id="CHEBI:30616"/>
        <dbReference type="ChEBI" id="CHEBI:57930"/>
        <dbReference type="ChEBI" id="CHEBI:61557"/>
        <dbReference type="ChEBI" id="CHEBI:456216"/>
        <dbReference type="EC" id="2.7.4.6"/>
    </reaction>
</comment>
<evidence type="ECO:0000256" key="12">
    <source>
        <dbReference type="ARBA" id="ARBA00022842"/>
    </source>
</evidence>
<protein>
    <recommendedName>
        <fullName evidence="18">Nucleoside diphosphate kinase-like domain-containing protein</fullName>
    </recommendedName>
</protein>
<evidence type="ECO:0000256" key="10">
    <source>
        <dbReference type="ARBA" id="ARBA00022801"/>
    </source>
</evidence>
<keyword evidence="8" id="KW-0547">Nucleotide-binding</keyword>
<name>A0A7R9TKA8_MICPS</name>
<feature type="binding site" evidence="15">
    <location>
        <position position="64"/>
    </location>
    <ligand>
        <name>ATP</name>
        <dbReference type="ChEBI" id="CHEBI:30616"/>
    </ligand>
</feature>
<evidence type="ECO:0000256" key="11">
    <source>
        <dbReference type="ARBA" id="ARBA00022840"/>
    </source>
</evidence>
<dbReference type="InterPro" id="IPR023005">
    <property type="entry name" value="Nucleoside_diP_kinase_AS"/>
</dbReference>